<dbReference type="Gene3D" id="3.40.50.1820">
    <property type="entry name" value="alpha/beta hydrolase"/>
    <property type="match status" value="1"/>
</dbReference>
<evidence type="ECO:0000313" key="4">
    <source>
        <dbReference type="Proteomes" id="UP000229574"/>
    </source>
</evidence>
<gene>
    <name evidence="3" type="ORF">COT54_01150</name>
</gene>
<dbReference type="EMBL" id="PEYY01000048">
    <property type="protein sequence ID" value="PIS18099.1"/>
    <property type="molecule type" value="Genomic_DNA"/>
</dbReference>
<evidence type="ECO:0000256" key="1">
    <source>
        <dbReference type="SAM" id="Phobius"/>
    </source>
</evidence>
<dbReference type="SUPFAM" id="SSF53474">
    <property type="entry name" value="alpha/beta-Hydrolases"/>
    <property type="match status" value="1"/>
</dbReference>
<evidence type="ECO:0000313" key="3">
    <source>
        <dbReference type="EMBL" id="PIS18099.1"/>
    </source>
</evidence>
<feature type="transmembrane region" description="Helical" evidence="1">
    <location>
        <begin position="21"/>
        <end position="43"/>
    </location>
</feature>
<name>A0A2H0X1P5_9BACT</name>
<feature type="domain" description="AB hydrolase-1" evidence="2">
    <location>
        <begin position="3"/>
        <end position="61"/>
    </location>
</feature>
<dbReference type="InterPro" id="IPR029058">
    <property type="entry name" value="AB_hydrolase_fold"/>
</dbReference>
<reference evidence="4" key="1">
    <citation type="submission" date="2017-09" db="EMBL/GenBank/DDBJ databases">
        <title>Depth-based differentiation of microbial function through sediment-hosted aquifers and enrichment of novel symbionts in the deep terrestrial subsurface.</title>
        <authorList>
            <person name="Probst A.J."/>
            <person name="Ladd B."/>
            <person name="Jarett J.K."/>
            <person name="Geller-Mcgrath D.E."/>
            <person name="Sieber C.M.K."/>
            <person name="Emerson J.B."/>
            <person name="Anantharaman K."/>
            <person name="Thomas B.C."/>
            <person name="Malmstrom R."/>
            <person name="Stieglmeier M."/>
            <person name="Klingl A."/>
            <person name="Woyke T."/>
            <person name="Ryan C.M."/>
            <person name="Banfield J.F."/>
        </authorList>
    </citation>
    <scope>NUCLEOTIDE SEQUENCE [LARGE SCALE GENOMIC DNA]</scope>
</reference>
<protein>
    <recommendedName>
        <fullName evidence="2">AB hydrolase-1 domain-containing protein</fullName>
    </recommendedName>
</protein>
<proteinExistence type="predicted"/>
<feature type="transmembrane region" description="Helical" evidence="1">
    <location>
        <begin position="63"/>
        <end position="85"/>
    </location>
</feature>
<dbReference type="Pfam" id="PF00561">
    <property type="entry name" value="Abhydrolase_1"/>
    <property type="match status" value="1"/>
</dbReference>
<keyword evidence="1" id="KW-1133">Transmembrane helix</keyword>
<keyword evidence="1" id="KW-0472">Membrane</keyword>
<dbReference type="AlphaFoldDB" id="A0A2H0X1P5"/>
<feature type="non-terminal residue" evidence="3">
    <location>
        <position position="1"/>
    </location>
</feature>
<comment type="caution">
    <text evidence="3">The sequence shown here is derived from an EMBL/GenBank/DDBJ whole genome shotgun (WGS) entry which is preliminary data.</text>
</comment>
<organism evidence="3 4">
    <name type="scientific">Candidatus Collierbacteria bacterium CG09_land_8_20_14_0_10_46_12</name>
    <dbReference type="NCBI Taxonomy" id="1974533"/>
    <lineage>
        <taxon>Bacteria</taxon>
        <taxon>Candidatus Collieribacteriota</taxon>
    </lineage>
</organism>
<accession>A0A2H0X1P5</accession>
<dbReference type="InterPro" id="IPR000073">
    <property type="entry name" value="AB_hydrolase_1"/>
</dbReference>
<evidence type="ECO:0000259" key="2">
    <source>
        <dbReference type="Pfam" id="PF00561"/>
    </source>
</evidence>
<sequence>KAYSLAELVQYVHGFVQSNHIINFHLVGFSMGGFVASAYALKYKKDINSLTLLNSSAYPVLSPAYRALVFLVYCLFKIPTLARLFSRIYCSKLLRQYIKHSPLPIPNNDLHASEGYPVFGTLANIMHSCLKSAYIHNIPTLHIARYAILFEDDDSFPAPVYAPLLSKLGFKVSRQQQGGHAISPDYWSIVATIIRSNLQ</sequence>
<keyword evidence="1" id="KW-0812">Transmembrane</keyword>
<dbReference type="Proteomes" id="UP000229574">
    <property type="component" value="Unassembled WGS sequence"/>
</dbReference>